<accession>A0AAX3BBF1</accession>
<dbReference type="CDD" id="cd04301">
    <property type="entry name" value="NAT_SF"/>
    <property type="match status" value="1"/>
</dbReference>
<evidence type="ECO:0000256" key="1">
    <source>
        <dbReference type="ARBA" id="ARBA00022679"/>
    </source>
</evidence>
<dbReference type="Gene3D" id="3.40.630.30">
    <property type="match status" value="1"/>
</dbReference>
<keyword evidence="2" id="KW-0012">Acyltransferase</keyword>
<evidence type="ECO:0000256" key="2">
    <source>
        <dbReference type="ARBA" id="ARBA00023315"/>
    </source>
</evidence>
<dbReference type="SUPFAM" id="SSF55729">
    <property type="entry name" value="Acyl-CoA N-acyltransferases (Nat)"/>
    <property type="match status" value="1"/>
</dbReference>
<dbReference type="InterPro" id="IPR000182">
    <property type="entry name" value="GNAT_dom"/>
</dbReference>
<dbReference type="InterPro" id="IPR050680">
    <property type="entry name" value="YpeA/RimI_acetyltransf"/>
</dbReference>
<dbReference type="RefSeq" id="WP_271434795.1">
    <property type="nucleotide sequence ID" value="NZ_CP073355.1"/>
</dbReference>
<dbReference type="PANTHER" id="PTHR43420">
    <property type="entry name" value="ACETYLTRANSFERASE"/>
    <property type="match status" value="1"/>
</dbReference>
<dbReference type="Pfam" id="PF00583">
    <property type="entry name" value="Acetyltransf_1"/>
    <property type="match status" value="1"/>
</dbReference>
<name>A0AAX3BBF1_9SPIR</name>
<keyword evidence="1" id="KW-0808">Transferase</keyword>
<dbReference type="AlphaFoldDB" id="A0AAX3BBF1"/>
<proteinExistence type="predicted"/>
<evidence type="ECO:0000313" key="5">
    <source>
        <dbReference type="Proteomes" id="UP001056539"/>
    </source>
</evidence>
<dbReference type="Proteomes" id="UP001056539">
    <property type="component" value="Chromosome"/>
</dbReference>
<dbReference type="InterPro" id="IPR016181">
    <property type="entry name" value="Acyl_CoA_acyltransferase"/>
</dbReference>
<dbReference type="EMBL" id="CP073355">
    <property type="protein sequence ID" value="URA09658.1"/>
    <property type="molecule type" value="Genomic_DNA"/>
</dbReference>
<feature type="domain" description="N-acetyltransferase" evidence="3">
    <location>
        <begin position="4"/>
        <end position="151"/>
    </location>
</feature>
<dbReference type="PANTHER" id="PTHR43420:SF12">
    <property type="entry name" value="N-ACETYLTRANSFERASE DOMAIN-CONTAINING PROTEIN"/>
    <property type="match status" value="1"/>
</dbReference>
<gene>
    <name evidence="4" type="ORF">KDW03_09220</name>
</gene>
<protein>
    <submittedName>
        <fullName evidence="4">GNAT family N-acetyltransferase</fullName>
    </submittedName>
</protein>
<sequence>MTGFSFYQASLVDEEVITDIERKCFGSADAFPRWQIRRLLTNVYGSVLSEILVFEGEKVGWGCWMTRKKSRIVRLYSLAVLPDFRGKGIAEAYLCTKFREFSKHYRFCHLEVRVSNERALKLYRKLGFVIVKELPGYYGEEDGYRMKLDLHSYMSL</sequence>
<dbReference type="KEGG" id="taqu:KDW03_09220"/>
<reference evidence="4" key="1">
    <citation type="submission" date="2021-04" db="EMBL/GenBank/DDBJ databases">
        <authorList>
            <person name="Postec A."/>
        </authorList>
    </citation>
    <scope>NUCLEOTIDE SEQUENCE</scope>
    <source>
        <strain evidence="4">F1F22</strain>
    </source>
</reference>
<dbReference type="PROSITE" id="PS51186">
    <property type="entry name" value="GNAT"/>
    <property type="match status" value="1"/>
</dbReference>
<evidence type="ECO:0000259" key="3">
    <source>
        <dbReference type="PROSITE" id="PS51186"/>
    </source>
</evidence>
<evidence type="ECO:0000313" key="4">
    <source>
        <dbReference type="EMBL" id="URA09658.1"/>
    </source>
</evidence>
<reference evidence="4" key="2">
    <citation type="submission" date="2022-06" db="EMBL/GenBank/DDBJ databases">
        <title>Thermospira aquatica gen. nov., sp. nov.</title>
        <authorList>
            <person name="Ben Ali Gam Z."/>
            <person name="Labat M."/>
        </authorList>
    </citation>
    <scope>NUCLEOTIDE SEQUENCE</scope>
    <source>
        <strain evidence="4">F1F22</strain>
    </source>
</reference>
<organism evidence="4 5">
    <name type="scientific">Thermospira aquatica</name>
    <dbReference type="NCBI Taxonomy" id="2828656"/>
    <lineage>
        <taxon>Bacteria</taxon>
        <taxon>Pseudomonadati</taxon>
        <taxon>Spirochaetota</taxon>
        <taxon>Spirochaetia</taxon>
        <taxon>Brevinematales</taxon>
        <taxon>Thermospiraceae</taxon>
        <taxon>Thermospira</taxon>
    </lineage>
</organism>
<dbReference type="GO" id="GO:0016747">
    <property type="term" value="F:acyltransferase activity, transferring groups other than amino-acyl groups"/>
    <property type="evidence" value="ECO:0007669"/>
    <property type="project" value="InterPro"/>
</dbReference>
<keyword evidence="5" id="KW-1185">Reference proteome</keyword>